<keyword evidence="4" id="KW-0804">Transcription</keyword>
<evidence type="ECO:0000256" key="3">
    <source>
        <dbReference type="ARBA" id="ARBA00023125"/>
    </source>
</evidence>
<keyword evidence="1" id="KW-0678">Repressor</keyword>
<dbReference type="eggNOG" id="COG2188">
    <property type="taxonomic scope" value="Bacteria"/>
</dbReference>
<dbReference type="InterPro" id="IPR036390">
    <property type="entry name" value="WH_DNA-bd_sf"/>
</dbReference>
<keyword evidence="2" id="KW-0805">Transcription regulation</keyword>
<dbReference type="InterPro" id="IPR036388">
    <property type="entry name" value="WH-like_DNA-bd_sf"/>
</dbReference>
<organism evidence="6 7">
    <name type="scientific">Lactobacillus hominis DSM 23910 = CRBIP 24.179</name>
    <dbReference type="NCBI Taxonomy" id="1423758"/>
    <lineage>
        <taxon>Bacteria</taxon>
        <taxon>Bacillati</taxon>
        <taxon>Bacillota</taxon>
        <taxon>Bacilli</taxon>
        <taxon>Lactobacillales</taxon>
        <taxon>Lactobacillaceae</taxon>
        <taxon>Lactobacillus</taxon>
    </lineage>
</organism>
<dbReference type="PROSITE" id="PS50949">
    <property type="entry name" value="HTH_GNTR"/>
    <property type="match status" value="1"/>
</dbReference>
<evidence type="ECO:0000256" key="1">
    <source>
        <dbReference type="ARBA" id="ARBA00022491"/>
    </source>
</evidence>
<keyword evidence="7" id="KW-1185">Reference proteome</keyword>
<dbReference type="SMART" id="SM00345">
    <property type="entry name" value="HTH_GNTR"/>
    <property type="match status" value="1"/>
</dbReference>
<dbReference type="PANTHER" id="PTHR44846">
    <property type="entry name" value="MANNOSYL-D-GLYCERATE TRANSPORT/METABOLISM SYSTEM REPRESSOR MNGR-RELATED"/>
    <property type="match status" value="1"/>
</dbReference>
<evidence type="ECO:0000256" key="4">
    <source>
        <dbReference type="ARBA" id="ARBA00023163"/>
    </source>
</evidence>
<sequence length="239" mass="27561">MTKYIEIANDIERKILGKQYKRKLPSEQKLADEYQTSRVVISKALNWLAAKNTVETIVGSGTYVKEKKYYQANMQEIPANLHDGFYHSMRGKGEGKIESHIVSFSIREADNEEAKKLNLKPGDEVYDIIRQRLVENHPRKLEYTVMPVKVIPGITLDVLHKSVYSYIQNELGLEIGKANRVISADKADAYDQDYLDCKPDDAVLSVHQLAFLKDGRPFEISETRDRYDRAEYILYQVKN</sequence>
<dbReference type="SMART" id="SM00866">
    <property type="entry name" value="UTRA"/>
    <property type="match status" value="1"/>
</dbReference>
<evidence type="ECO:0000313" key="7">
    <source>
        <dbReference type="Proteomes" id="UP000009320"/>
    </source>
</evidence>
<dbReference type="Gene3D" id="3.40.1410.10">
    <property type="entry name" value="Chorismate lyase-like"/>
    <property type="match status" value="1"/>
</dbReference>
<dbReference type="SUPFAM" id="SSF64288">
    <property type="entry name" value="Chorismate lyase-like"/>
    <property type="match status" value="1"/>
</dbReference>
<dbReference type="PATRIC" id="fig|1423758.3.peg.258"/>
<dbReference type="Proteomes" id="UP000009320">
    <property type="component" value="Unassembled WGS sequence"/>
</dbReference>
<dbReference type="FunFam" id="3.40.1410.10:FF:000008">
    <property type="entry name" value="Transcriptional regulator, GntR family"/>
    <property type="match status" value="1"/>
</dbReference>
<dbReference type="InterPro" id="IPR050679">
    <property type="entry name" value="Bact_HTH_transcr_reg"/>
</dbReference>
<dbReference type="Pfam" id="PF07702">
    <property type="entry name" value="UTRA"/>
    <property type="match status" value="1"/>
</dbReference>
<dbReference type="OrthoDB" id="9815017at2"/>
<reference evidence="6 7" key="1">
    <citation type="submission" date="2012-06" db="EMBL/GenBank/DDBJ databases">
        <title>Draft Genome Sequence of Lactobacillus hominis Strain CRBIP 24.179T, isolated from human intestine.</title>
        <authorList>
            <person name="Cousin S."/>
            <person name="Ma L."/>
            <person name="Bizet C."/>
            <person name="Loux V."/>
            <person name="Bouchier C."/>
            <person name="Clermont D."/>
            <person name="Creno S."/>
        </authorList>
    </citation>
    <scope>NUCLEOTIDE SEQUENCE [LARGE SCALE GENOMIC DNA]</scope>
    <source>
        <strain evidence="7">CRBIP 24.179T</strain>
    </source>
</reference>
<dbReference type="GeneID" id="82846266"/>
<evidence type="ECO:0000259" key="5">
    <source>
        <dbReference type="PROSITE" id="PS50949"/>
    </source>
</evidence>
<comment type="caution">
    <text evidence="6">The sequence shown here is derived from an EMBL/GenBank/DDBJ whole genome shotgun (WGS) entry which is preliminary data.</text>
</comment>
<dbReference type="EMBL" id="CAKE01000001">
    <property type="protein sequence ID" value="CCI80981.1"/>
    <property type="molecule type" value="Genomic_DNA"/>
</dbReference>
<dbReference type="SUPFAM" id="SSF46785">
    <property type="entry name" value="Winged helix' DNA-binding domain"/>
    <property type="match status" value="1"/>
</dbReference>
<evidence type="ECO:0000256" key="2">
    <source>
        <dbReference type="ARBA" id="ARBA00023015"/>
    </source>
</evidence>
<feature type="domain" description="HTH gntR-type" evidence="5">
    <location>
        <begin position="1"/>
        <end position="67"/>
    </location>
</feature>
<evidence type="ECO:0000313" key="6">
    <source>
        <dbReference type="EMBL" id="CCI80981.1"/>
    </source>
</evidence>
<dbReference type="InterPro" id="IPR000524">
    <property type="entry name" value="Tscrpt_reg_HTH_GntR"/>
</dbReference>
<dbReference type="Gene3D" id="1.10.10.10">
    <property type="entry name" value="Winged helix-like DNA-binding domain superfamily/Winged helix DNA-binding domain"/>
    <property type="match status" value="1"/>
</dbReference>
<proteinExistence type="predicted"/>
<dbReference type="InterPro" id="IPR011663">
    <property type="entry name" value="UTRA"/>
</dbReference>
<name>I7JU50_9LACO</name>
<dbReference type="STRING" id="1423758.FC41_GL000254"/>
<dbReference type="AlphaFoldDB" id="I7JU50"/>
<dbReference type="RefSeq" id="WP_008469566.1">
    <property type="nucleotide sequence ID" value="NZ_AYZP01000001.1"/>
</dbReference>
<gene>
    <name evidence="6" type="ORF">BN55_03455</name>
</gene>
<dbReference type="GO" id="GO:0045892">
    <property type="term" value="P:negative regulation of DNA-templated transcription"/>
    <property type="evidence" value="ECO:0007669"/>
    <property type="project" value="TreeGrafter"/>
</dbReference>
<dbReference type="GO" id="GO:0003677">
    <property type="term" value="F:DNA binding"/>
    <property type="evidence" value="ECO:0007669"/>
    <property type="project" value="UniProtKB-KW"/>
</dbReference>
<dbReference type="GO" id="GO:0003700">
    <property type="term" value="F:DNA-binding transcription factor activity"/>
    <property type="evidence" value="ECO:0007669"/>
    <property type="project" value="InterPro"/>
</dbReference>
<dbReference type="CDD" id="cd07377">
    <property type="entry name" value="WHTH_GntR"/>
    <property type="match status" value="1"/>
</dbReference>
<dbReference type="PANTHER" id="PTHR44846:SF5">
    <property type="entry name" value="HTH-TYPE TRANSCRIPTIONAL REGULATOR GMUR"/>
    <property type="match status" value="1"/>
</dbReference>
<dbReference type="Pfam" id="PF00392">
    <property type="entry name" value="GntR"/>
    <property type="match status" value="1"/>
</dbReference>
<keyword evidence="3" id="KW-0238">DNA-binding</keyword>
<dbReference type="InterPro" id="IPR028978">
    <property type="entry name" value="Chorismate_lyase_/UTRA_dom_sf"/>
</dbReference>
<accession>I7JU50</accession>
<protein>
    <submittedName>
        <fullName evidence="6">Transcriptional regulator</fullName>
    </submittedName>
</protein>